<reference evidence="7" key="1">
    <citation type="journal article" date="2023" name="Front. Microbiol.">
        <title>Phylogeography and host specificity of Pasteurellaceae pathogenic to sea-farmed fish in the north-east Atlantic.</title>
        <authorList>
            <person name="Gulla S."/>
            <person name="Colquhoun D.J."/>
            <person name="Olsen A.B."/>
            <person name="Spilsberg B."/>
            <person name="Lagesen K."/>
            <person name="Aakesson C.P."/>
            <person name="Strom S."/>
            <person name="Manji F."/>
            <person name="Birkbeck T.H."/>
            <person name="Nilsen H.K."/>
        </authorList>
    </citation>
    <scope>NUCLEOTIDE SEQUENCE</scope>
    <source>
        <strain evidence="7">TW16_20</strain>
    </source>
</reference>
<dbReference type="AlphaFoldDB" id="A0AAJ6NAC9"/>
<organism evidence="7 8">
    <name type="scientific">Phocoenobacter skyensis</name>
    <dbReference type="NCBI Taxonomy" id="97481"/>
    <lineage>
        <taxon>Bacteria</taxon>
        <taxon>Pseudomonadati</taxon>
        <taxon>Pseudomonadota</taxon>
        <taxon>Gammaproteobacteria</taxon>
        <taxon>Pasteurellales</taxon>
        <taxon>Pasteurellaceae</taxon>
        <taxon>Phocoenobacter</taxon>
    </lineage>
</organism>
<evidence type="ECO:0000256" key="4">
    <source>
        <dbReference type="ARBA" id="ARBA00049417"/>
    </source>
</evidence>
<dbReference type="GO" id="GO:0008803">
    <property type="term" value="F:bis(5'-nucleosyl)-tetraphosphatase (symmetrical) activity"/>
    <property type="evidence" value="ECO:0007669"/>
    <property type="project" value="UniProtKB-UniRule"/>
</dbReference>
<dbReference type="NCBIfam" id="NF001204">
    <property type="entry name" value="PRK00166.1"/>
    <property type="match status" value="1"/>
</dbReference>
<dbReference type="Proteomes" id="UP001236239">
    <property type="component" value="Unassembled WGS sequence"/>
</dbReference>
<evidence type="ECO:0000259" key="6">
    <source>
        <dbReference type="Pfam" id="PF00149"/>
    </source>
</evidence>
<evidence type="ECO:0000256" key="1">
    <source>
        <dbReference type="ARBA" id="ARBA00003413"/>
    </source>
</evidence>
<dbReference type="InterPro" id="IPR029052">
    <property type="entry name" value="Metallo-depent_PP-like"/>
</dbReference>
<sequence>MATYIVGDLHGCFDELKQLLQQANFNSETDELWFTGDLVARGNQSLACLRFVKSLGERATTVLGNHDLHLLATNLGIKKVNPRDKLDTLLMAEDKDELLEWLRYQPLFVKHPKYDFLLSHAGVSPEWNLETAQQCANEVEMILQGDDYQHLLQNMYGNSPLNWNDNLVGIERYRYTINSLTRMRLCNAQKQLDFECKLPPQEAPPELKPWFEFENPLYKQYSIIFGHWAALLDYQTPSNIYSLDTGCVWGNHLTMLRWEDKTIFTQPFLGRGQI</sequence>
<evidence type="ECO:0000256" key="5">
    <source>
        <dbReference type="HAMAP-Rule" id="MF_00199"/>
    </source>
</evidence>
<dbReference type="CDD" id="cd07422">
    <property type="entry name" value="MPP_ApaH"/>
    <property type="match status" value="1"/>
</dbReference>
<proteinExistence type="inferred from homology"/>
<evidence type="ECO:0000256" key="2">
    <source>
        <dbReference type="ARBA" id="ARBA00005419"/>
    </source>
</evidence>
<dbReference type="PANTHER" id="PTHR40942">
    <property type="match status" value="1"/>
</dbReference>
<dbReference type="EC" id="3.6.1.41" evidence="5"/>
<evidence type="ECO:0000313" key="8">
    <source>
        <dbReference type="Proteomes" id="UP001236239"/>
    </source>
</evidence>
<evidence type="ECO:0000313" key="7">
    <source>
        <dbReference type="EMBL" id="MDP8173076.1"/>
    </source>
</evidence>
<dbReference type="NCBIfam" id="TIGR00668">
    <property type="entry name" value="apaH"/>
    <property type="match status" value="1"/>
</dbReference>
<comment type="function">
    <text evidence="1 5">Hydrolyzes diadenosine 5',5'''-P1,P4-tetraphosphate to yield ADP.</text>
</comment>
<comment type="catalytic activity">
    <reaction evidence="4 5">
        <text>P(1),P(4)-bis(5'-adenosyl) tetraphosphate + H2O = 2 ADP + 2 H(+)</text>
        <dbReference type="Rhea" id="RHEA:24252"/>
        <dbReference type="ChEBI" id="CHEBI:15377"/>
        <dbReference type="ChEBI" id="CHEBI:15378"/>
        <dbReference type="ChEBI" id="CHEBI:58141"/>
        <dbReference type="ChEBI" id="CHEBI:456216"/>
        <dbReference type="EC" id="3.6.1.41"/>
    </reaction>
</comment>
<dbReference type="EMBL" id="JASAYQ010000010">
    <property type="protein sequence ID" value="MDP8173076.1"/>
    <property type="molecule type" value="Genomic_DNA"/>
</dbReference>
<gene>
    <name evidence="5 7" type="primary">apaH</name>
    <name evidence="7" type="ORF">QJU93_06865</name>
</gene>
<feature type="domain" description="Calcineurin-like phosphoesterase" evidence="6">
    <location>
        <begin position="3"/>
        <end position="132"/>
    </location>
</feature>
<protein>
    <recommendedName>
        <fullName evidence="5">Bis(5'-nucleosyl)-tetraphosphatase, symmetrical</fullName>
        <ecNumber evidence="5">3.6.1.41</ecNumber>
    </recommendedName>
    <alternativeName>
        <fullName evidence="5">Ap4A hydrolase</fullName>
    </alternativeName>
    <alternativeName>
        <fullName evidence="5">Diadenosine 5',5'''-P1,P4-tetraphosphate pyrophosphohydrolase</fullName>
    </alternativeName>
    <alternativeName>
        <fullName evidence="5">Diadenosine tetraphosphatase</fullName>
    </alternativeName>
</protein>
<name>A0AAJ6NAC9_9PAST</name>
<keyword evidence="3 5" id="KW-0378">Hydrolase</keyword>
<dbReference type="Pfam" id="PF00149">
    <property type="entry name" value="Metallophos"/>
    <property type="match status" value="1"/>
</dbReference>
<accession>A0AAJ6NAC9</accession>
<dbReference type="Gene3D" id="3.60.21.10">
    <property type="match status" value="1"/>
</dbReference>
<dbReference type="InterPro" id="IPR004843">
    <property type="entry name" value="Calcineurin-like_PHP"/>
</dbReference>
<dbReference type="PANTHER" id="PTHR40942:SF4">
    <property type="entry name" value="CYTOCHROME C5"/>
    <property type="match status" value="1"/>
</dbReference>
<dbReference type="InterPro" id="IPR004617">
    <property type="entry name" value="ApaH"/>
</dbReference>
<evidence type="ECO:0000256" key="3">
    <source>
        <dbReference type="ARBA" id="ARBA00022801"/>
    </source>
</evidence>
<dbReference type="RefSeq" id="WP_306374424.1">
    <property type="nucleotide sequence ID" value="NZ_JASAYK010000005.1"/>
</dbReference>
<comment type="similarity">
    <text evidence="2 5">Belongs to the Ap4A hydrolase family.</text>
</comment>
<dbReference type="PIRSF" id="PIRSF000903">
    <property type="entry name" value="B5n-ttraPtase_sm"/>
    <property type="match status" value="1"/>
</dbReference>
<dbReference type="SUPFAM" id="SSF56300">
    <property type="entry name" value="Metallo-dependent phosphatases"/>
    <property type="match status" value="1"/>
</dbReference>
<comment type="caution">
    <text evidence="7">The sequence shown here is derived from an EMBL/GenBank/DDBJ whole genome shotgun (WGS) entry which is preliminary data.</text>
</comment>
<dbReference type="HAMAP" id="MF_00199">
    <property type="entry name" value="ApaH"/>
    <property type="match status" value="1"/>
</dbReference>